<dbReference type="Pfam" id="PF00528">
    <property type="entry name" value="BPD_transp_1"/>
    <property type="match status" value="1"/>
</dbReference>
<organism evidence="7 8">
    <name type="scientific">Burkholderia stagnalis</name>
    <dbReference type="NCBI Taxonomy" id="1503054"/>
    <lineage>
        <taxon>Bacteria</taxon>
        <taxon>Pseudomonadati</taxon>
        <taxon>Pseudomonadota</taxon>
        <taxon>Betaproteobacteria</taxon>
        <taxon>Burkholderiales</taxon>
        <taxon>Burkholderiaceae</taxon>
        <taxon>Burkholderia</taxon>
        <taxon>Burkholderia cepacia complex</taxon>
    </lineage>
</organism>
<keyword evidence="5" id="KW-0813">Transport</keyword>
<dbReference type="Gene3D" id="1.10.3720.10">
    <property type="entry name" value="MetI-like"/>
    <property type="match status" value="1"/>
</dbReference>
<dbReference type="PROSITE" id="PS50928">
    <property type="entry name" value="ABC_TM1"/>
    <property type="match status" value="1"/>
</dbReference>
<dbReference type="GO" id="GO:0055085">
    <property type="term" value="P:transmembrane transport"/>
    <property type="evidence" value="ECO:0007669"/>
    <property type="project" value="InterPro"/>
</dbReference>
<dbReference type="InterPro" id="IPR043429">
    <property type="entry name" value="ArtM/GltK/GlnP/TcyL/YhdX-like"/>
</dbReference>
<name>A0A6L3N501_9BURK</name>
<dbReference type="AlphaFoldDB" id="A0A6L3N501"/>
<feature type="domain" description="ABC transmembrane type-1" evidence="6">
    <location>
        <begin position="41"/>
        <end position="237"/>
    </location>
</feature>
<keyword evidence="3 5" id="KW-1133">Transmembrane helix</keyword>
<dbReference type="Proteomes" id="UP000473470">
    <property type="component" value="Unassembled WGS sequence"/>
</dbReference>
<comment type="subcellular location">
    <subcellularLocation>
        <location evidence="1 5">Cell membrane</location>
        <topology evidence="1 5">Multi-pass membrane protein</topology>
    </subcellularLocation>
</comment>
<feature type="transmembrane region" description="Helical" evidence="5">
    <location>
        <begin position="219"/>
        <end position="240"/>
    </location>
</feature>
<feature type="transmembrane region" description="Helical" evidence="5">
    <location>
        <begin position="86"/>
        <end position="104"/>
    </location>
</feature>
<dbReference type="InterPro" id="IPR000515">
    <property type="entry name" value="MetI-like"/>
</dbReference>
<evidence type="ECO:0000256" key="4">
    <source>
        <dbReference type="ARBA" id="ARBA00023136"/>
    </source>
</evidence>
<evidence type="ECO:0000313" key="7">
    <source>
        <dbReference type="EMBL" id="KAB0640622.1"/>
    </source>
</evidence>
<evidence type="ECO:0000256" key="3">
    <source>
        <dbReference type="ARBA" id="ARBA00022989"/>
    </source>
</evidence>
<evidence type="ECO:0000256" key="1">
    <source>
        <dbReference type="ARBA" id="ARBA00004651"/>
    </source>
</evidence>
<feature type="transmembrane region" description="Helical" evidence="5">
    <location>
        <begin position="110"/>
        <end position="131"/>
    </location>
</feature>
<keyword evidence="4 5" id="KW-0472">Membrane</keyword>
<accession>A0A6L3N501</accession>
<evidence type="ECO:0000256" key="2">
    <source>
        <dbReference type="ARBA" id="ARBA00022692"/>
    </source>
</evidence>
<evidence type="ECO:0000259" key="6">
    <source>
        <dbReference type="PROSITE" id="PS50928"/>
    </source>
</evidence>
<dbReference type="SUPFAM" id="SSF161098">
    <property type="entry name" value="MetI-like"/>
    <property type="match status" value="1"/>
</dbReference>
<dbReference type="EMBL" id="VZOK01000004">
    <property type="protein sequence ID" value="KAB0640622.1"/>
    <property type="molecule type" value="Genomic_DNA"/>
</dbReference>
<protein>
    <submittedName>
        <fullName evidence="7">Amino acid ABC transporter permease</fullName>
    </submittedName>
</protein>
<feature type="transmembrane region" description="Helical" evidence="5">
    <location>
        <begin position="43"/>
        <end position="65"/>
    </location>
</feature>
<proteinExistence type="inferred from homology"/>
<comment type="similarity">
    <text evidence="5">Belongs to the binding-protein-dependent transport system permease family.</text>
</comment>
<dbReference type="PANTHER" id="PTHR30614:SF42">
    <property type="entry name" value="GLUTAMATE_ASPARTATE IMPORT PERMEASE PROTEIN GLTJ"/>
    <property type="match status" value="1"/>
</dbReference>
<dbReference type="GO" id="GO:0005886">
    <property type="term" value="C:plasma membrane"/>
    <property type="evidence" value="ECO:0007669"/>
    <property type="project" value="UniProtKB-SubCell"/>
</dbReference>
<evidence type="ECO:0000313" key="8">
    <source>
        <dbReference type="Proteomes" id="UP000473470"/>
    </source>
</evidence>
<dbReference type="InterPro" id="IPR035906">
    <property type="entry name" value="MetI-like_sf"/>
</dbReference>
<keyword evidence="2 5" id="KW-0812">Transmembrane</keyword>
<sequence>MITFAIQEYKGDHMNLDFSFLTQQVPNGEKATYLDWILSGMGWSVATGFTAFAIALVIGIGIGVARSRPGATGKLANGIFEIVRSIPLMSMLFIAYYVVPAVFFPEAVKHVQFMTLIVIAGVLGLALFTSFRVSSHIYSSLTALAVGQQRAAQALGFSTWQSYRLVLLPQAIKQALPSLTNEFLSAVKNTSAISTIGLIELSRQTQNIIDNTSAIYEPFIVICTCYLIISGVALMLTRAIEKNGFTQPKLQKETI</sequence>
<gene>
    <name evidence="7" type="ORF">F7R25_03770</name>
</gene>
<reference evidence="7 8" key="1">
    <citation type="submission" date="2019-09" db="EMBL/GenBank/DDBJ databases">
        <title>Draft genome sequences of 48 bacterial type strains from the CCUG.</title>
        <authorList>
            <person name="Tunovic T."/>
            <person name="Pineiro-Iglesias B."/>
            <person name="Unosson C."/>
            <person name="Inganas E."/>
            <person name="Ohlen M."/>
            <person name="Cardew S."/>
            <person name="Jensie-Markopoulos S."/>
            <person name="Salva-Serra F."/>
            <person name="Jaen-Luchoro D."/>
            <person name="Karlsson R."/>
            <person name="Svensson-Stadler L."/>
            <person name="Chun J."/>
            <person name="Moore E."/>
        </authorList>
    </citation>
    <scope>NUCLEOTIDE SEQUENCE [LARGE SCALE GENOMIC DNA]</scope>
    <source>
        <strain evidence="7 8">CCUG 65686</strain>
    </source>
</reference>
<evidence type="ECO:0000256" key="5">
    <source>
        <dbReference type="RuleBase" id="RU363032"/>
    </source>
</evidence>
<dbReference type="PANTHER" id="PTHR30614">
    <property type="entry name" value="MEMBRANE COMPONENT OF AMINO ACID ABC TRANSPORTER"/>
    <property type="match status" value="1"/>
</dbReference>
<dbReference type="GO" id="GO:0006865">
    <property type="term" value="P:amino acid transport"/>
    <property type="evidence" value="ECO:0007669"/>
    <property type="project" value="TreeGrafter"/>
</dbReference>
<dbReference type="CDD" id="cd06261">
    <property type="entry name" value="TM_PBP2"/>
    <property type="match status" value="1"/>
</dbReference>
<comment type="caution">
    <text evidence="7">The sequence shown here is derived from an EMBL/GenBank/DDBJ whole genome shotgun (WGS) entry which is preliminary data.</text>
</comment>